<comment type="function">
    <text evidence="1">May be involved in transcriptional regulation.</text>
</comment>
<keyword evidence="5" id="KW-0677">Repeat</keyword>
<evidence type="ECO:0000313" key="15">
    <source>
        <dbReference type="Ensembl" id="ENSPFOP00000024028.1"/>
    </source>
</evidence>
<dbReference type="EMBL" id="AYCK01022895">
    <property type="status" value="NOT_ANNOTATED_CDS"/>
    <property type="molecule type" value="Genomic_DNA"/>
</dbReference>
<dbReference type="Pfam" id="PF13912">
    <property type="entry name" value="zf-C2H2_6"/>
    <property type="match status" value="1"/>
</dbReference>
<dbReference type="GO" id="GO:0005634">
    <property type="term" value="C:nucleus"/>
    <property type="evidence" value="ECO:0007669"/>
    <property type="project" value="UniProtKB-SubCell"/>
</dbReference>
<dbReference type="GO" id="GO:0000981">
    <property type="term" value="F:DNA-binding transcription factor activity, RNA polymerase II-specific"/>
    <property type="evidence" value="ECO:0007669"/>
    <property type="project" value="TreeGrafter"/>
</dbReference>
<evidence type="ECO:0000256" key="9">
    <source>
        <dbReference type="ARBA" id="ARBA00023125"/>
    </source>
</evidence>
<dbReference type="EMBL" id="AYCK01022903">
    <property type="status" value="NOT_ANNOTATED_CDS"/>
    <property type="molecule type" value="Genomic_DNA"/>
</dbReference>
<dbReference type="FunFam" id="3.30.160.60:FF:000966">
    <property type="entry name" value="ZFP90 zinc finger protein"/>
    <property type="match status" value="1"/>
</dbReference>
<dbReference type="FunFam" id="3.30.160.60:FF:000624">
    <property type="entry name" value="zinc finger protein 697"/>
    <property type="match status" value="1"/>
</dbReference>
<evidence type="ECO:0000313" key="16">
    <source>
        <dbReference type="Proteomes" id="UP000028760"/>
    </source>
</evidence>
<dbReference type="PROSITE" id="PS00028">
    <property type="entry name" value="ZINC_FINGER_C2H2_1"/>
    <property type="match status" value="4"/>
</dbReference>
<reference evidence="16" key="1">
    <citation type="submission" date="2013-10" db="EMBL/GenBank/DDBJ databases">
        <authorList>
            <person name="Schartl M."/>
            <person name="Warren W."/>
        </authorList>
    </citation>
    <scope>NUCLEOTIDE SEQUENCE [LARGE SCALE GENOMIC DNA]</scope>
    <source>
        <strain evidence="16">female</strain>
    </source>
</reference>
<dbReference type="EMBL" id="AYCK01022898">
    <property type="status" value="NOT_ANNOTATED_CDS"/>
    <property type="molecule type" value="Genomic_DNA"/>
</dbReference>
<dbReference type="GO" id="GO:0000978">
    <property type="term" value="F:RNA polymerase II cis-regulatory region sequence-specific DNA binding"/>
    <property type="evidence" value="ECO:0007669"/>
    <property type="project" value="TreeGrafter"/>
</dbReference>
<dbReference type="EMBL" id="AYCK01022901">
    <property type="status" value="NOT_ANNOTATED_CDS"/>
    <property type="molecule type" value="Genomic_DNA"/>
</dbReference>
<evidence type="ECO:0000256" key="4">
    <source>
        <dbReference type="ARBA" id="ARBA00022723"/>
    </source>
</evidence>
<dbReference type="Ensembl" id="ENSPFOT00000026756.1">
    <property type="protein sequence ID" value="ENSPFOP00000024028.1"/>
    <property type="gene ID" value="ENSPFOG00000014841.2"/>
</dbReference>
<accession>A0A096LXY7</accession>
<evidence type="ECO:0000256" key="5">
    <source>
        <dbReference type="ARBA" id="ARBA00022737"/>
    </source>
</evidence>
<dbReference type="PANTHER" id="PTHR19818">
    <property type="entry name" value="ZINC FINGER PROTEIN ZIC AND GLI"/>
    <property type="match status" value="1"/>
</dbReference>
<evidence type="ECO:0000256" key="2">
    <source>
        <dbReference type="ARBA" id="ARBA00004123"/>
    </source>
</evidence>
<feature type="domain" description="C2H2-type" evidence="14">
    <location>
        <begin position="339"/>
        <end position="366"/>
    </location>
</feature>
<dbReference type="EMBL" id="AYCK01022897">
    <property type="status" value="NOT_ANNOTATED_CDS"/>
    <property type="molecule type" value="Genomic_DNA"/>
</dbReference>
<evidence type="ECO:0000256" key="6">
    <source>
        <dbReference type="ARBA" id="ARBA00022771"/>
    </source>
</evidence>
<dbReference type="InterPro" id="IPR013087">
    <property type="entry name" value="Znf_C2H2_type"/>
</dbReference>
<keyword evidence="7" id="KW-0862">Zinc</keyword>
<dbReference type="EMBL" id="AYCK01022900">
    <property type="status" value="NOT_ANNOTATED_CDS"/>
    <property type="molecule type" value="Genomic_DNA"/>
</dbReference>
<dbReference type="EMBL" id="AYCK01022896">
    <property type="status" value="NOT_ANNOTATED_CDS"/>
    <property type="molecule type" value="Genomic_DNA"/>
</dbReference>
<reference evidence="15" key="2">
    <citation type="submission" date="2025-08" db="UniProtKB">
        <authorList>
            <consortium name="Ensembl"/>
        </authorList>
    </citation>
    <scope>IDENTIFICATION</scope>
</reference>
<evidence type="ECO:0000256" key="1">
    <source>
        <dbReference type="ARBA" id="ARBA00003767"/>
    </source>
</evidence>
<feature type="region of interest" description="Disordered" evidence="13">
    <location>
        <begin position="82"/>
        <end position="109"/>
    </location>
</feature>
<feature type="domain" description="C2H2-type" evidence="14">
    <location>
        <begin position="283"/>
        <end position="310"/>
    </location>
</feature>
<dbReference type="GO" id="GO:0045944">
    <property type="term" value="P:positive regulation of transcription by RNA polymerase II"/>
    <property type="evidence" value="ECO:0007669"/>
    <property type="project" value="UniProtKB-ARBA"/>
</dbReference>
<evidence type="ECO:0000256" key="12">
    <source>
        <dbReference type="PROSITE-ProRule" id="PRU00042"/>
    </source>
</evidence>
<dbReference type="FunFam" id="3.30.160.60:FF:000096">
    <property type="entry name" value="Zinc finger and BTB domain-containing protein 18 isoform 1"/>
    <property type="match status" value="1"/>
</dbReference>
<comment type="subcellular location">
    <subcellularLocation>
        <location evidence="2">Nucleus</location>
    </subcellularLocation>
</comment>
<feature type="domain" description="C2H2-type" evidence="14">
    <location>
        <begin position="367"/>
        <end position="386"/>
    </location>
</feature>
<dbReference type="InterPro" id="IPR036236">
    <property type="entry name" value="Znf_C2H2_sf"/>
</dbReference>
<feature type="domain" description="C2H2-type" evidence="14">
    <location>
        <begin position="227"/>
        <end position="254"/>
    </location>
</feature>
<dbReference type="PANTHER" id="PTHR19818:SF139">
    <property type="entry name" value="PAIR-RULE PROTEIN ODD-PAIRED"/>
    <property type="match status" value="1"/>
</dbReference>
<dbReference type="Proteomes" id="UP000028760">
    <property type="component" value="Unassembled WGS sequence"/>
</dbReference>
<keyword evidence="16" id="KW-1185">Reference proteome</keyword>
<feature type="domain" description="C2H2-type" evidence="14">
    <location>
        <begin position="311"/>
        <end position="338"/>
    </location>
</feature>
<feature type="domain" description="C2H2-type" evidence="14">
    <location>
        <begin position="255"/>
        <end position="282"/>
    </location>
</feature>
<keyword evidence="11" id="KW-0539">Nucleus</keyword>
<dbReference type="FunFam" id="3.30.160.60:FF:002343">
    <property type="entry name" value="Zinc finger protein 33A"/>
    <property type="match status" value="1"/>
</dbReference>
<organism evidence="15 16">
    <name type="scientific">Poecilia formosa</name>
    <name type="common">Amazon molly</name>
    <name type="synonym">Limia formosa</name>
    <dbReference type="NCBI Taxonomy" id="48698"/>
    <lineage>
        <taxon>Eukaryota</taxon>
        <taxon>Metazoa</taxon>
        <taxon>Chordata</taxon>
        <taxon>Craniata</taxon>
        <taxon>Vertebrata</taxon>
        <taxon>Euteleostomi</taxon>
        <taxon>Actinopterygii</taxon>
        <taxon>Neopterygii</taxon>
        <taxon>Teleostei</taxon>
        <taxon>Neoteleostei</taxon>
        <taxon>Acanthomorphata</taxon>
        <taxon>Ovalentaria</taxon>
        <taxon>Atherinomorphae</taxon>
        <taxon>Cyprinodontiformes</taxon>
        <taxon>Poeciliidae</taxon>
        <taxon>Poeciliinae</taxon>
        <taxon>Poecilia</taxon>
    </lineage>
</organism>
<dbReference type="FunFam" id="3.30.160.60:FF:000295">
    <property type="entry name" value="zinc finger protein 19"/>
    <property type="match status" value="1"/>
</dbReference>
<dbReference type="PROSITE" id="PS50157">
    <property type="entry name" value="ZINC_FINGER_C2H2_2"/>
    <property type="match status" value="6"/>
</dbReference>
<dbReference type="GeneTree" id="ENSGT00940000163828"/>
<dbReference type="EMBL" id="AYCK01022902">
    <property type="status" value="NOT_ANNOTATED_CDS"/>
    <property type="molecule type" value="Genomic_DNA"/>
</dbReference>
<keyword evidence="8" id="KW-0805">Transcription regulation</keyword>
<sequence>MSSVQHLREFIRERLTAAAQEIFTEVEKTIICYEEELDAQRRMMGVNLQQQIKLSPTDLRQPHFSSEEQTFAIQQVCNQGRRSSHDQEESGHQWTGEPPCIKEEDEDPKSPLIDEQDIQIFPVVESKDQVKHVENVSLELVICFPAWWWKLMINVEFKYMNYCLFSSKFLSKIFTIEYTDQPKQHVSIKEEVLSEPQIWNQQKSSIQESEPLQTKQEPEPLEIKEETKIQTCGKSFSQMYSLNEHKRSHTGERPFSCQKCGKTFARMECLNVHKRIHTGERRFSCDTCGKTFSHSFYFKLHKKLHTGVKPFSCDTCGKCFTIGANLNVHKRIHTGEKPFSCQKCGKRFSRIDHLHKHRRIHTGEKPFPCLTCGKSFSRPHHLNTHM</sequence>
<evidence type="ECO:0000256" key="3">
    <source>
        <dbReference type="ARBA" id="ARBA00006991"/>
    </source>
</evidence>
<evidence type="ECO:0000256" key="10">
    <source>
        <dbReference type="ARBA" id="ARBA00023163"/>
    </source>
</evidence>
<evidence type="ECO:0000256" key="8">
    <source>
        <dbReference type="ARBA" id="ARBA00023015"/>
    </source>
</evidence>
<evidence type="ECO:0000259" key="14">
    <source>
        <dbReference type="PROSITE" id="PS50157"/>
    </source>
</evidence>
<proteinExistence type="inferred from homology"/>
<protein>
    <submittedName>
        <fullName evidence="15">Zinc finger protein 568-like</fullName>
    </submittedName>
</protein>
<name>A0A096LXY7_POEFO</name>
<keyword evidence="9" id="KW-0238">DNA-binding</keyword>
<dbReference type="GO" id="GO:0008270">
    <property type="term" value="F:zinc ion binding"/>
    <property type="evidence" value="ECO:0007669"/>
    <property type="project" value="UniProtKB-KW"/>
</dbReference>
<dbReference type="EMBL" id="AYCK01022899">
    <property type="status" value="NOT_ANNOTATED_CDS"/>
    <property type="molecule type" value="Genomic_DNA"/>
</dbReference>
<evidence type="ECO:0000256" key="11">
    <source>
        <dbReference type="ARBA" id="ARBA00023242"/>
    </source>
</evidence>
<dbReference type="Pfam" id="PF00096">
    <property type="entry name" value="zf-C2H2"/>
    <property type="match status" value="5"/>
</dbReference>
<comment type="similarity">
    <text evidence="3">Belongs to the krueppel C2H2-type zinc-finger protein family.</text>
</comment>
<keyword evidence="10" id="KW-0804">Transcription</keyword>
<keyword evidence="6 12" id="KW-0863">Zinc-finger</keyword>
<evidence type="ECO:0000256" key="13">
    <source>
        <dbReference type="SAM" id="MobiDB-lite"/>
    </source>
</evidence>
<dbReference type="FunFam" id="3.30.160.60:FF:000100">
    <property type="entry name" value="Zinc finger 45-like"/>
    <property type="match status" value="1"/>
</dbReference>
<evidence type="ECO:0000256" key="7">
    <source>
        <dbReference type="ARBA" id="ARBA00022833"/>
    </source>
</evidence>
<dbReference type="EMBL" id="AYCK01022904">
    <property type="status" value="NOT_ANNOTATED_CDS"/>
    <property type="molecule type" value="Genomic_DNA"/>
</dbReference>
<dbReference type="Gene3D" id="3.30.160.60">
    <property type="entry name" value="Classic Zinc Finger"/>
    <property type="match status" value="6"/>
</dbReference>
<dbReference type="InterPro" id="IPR050329">
    <property type="entry name" value="GLI_C2H2-zinc-finger"/>
</dbReference>
<keyword evidence="4" id="KW-0479">Metal-binding</keyword>
<dbReference type="AlphaFoldDB" id="A0A096LXY7"/>
<dbReference type="SUPFAM" id="SSF57667">
    <property type="entry name" value="beta-beta-alpha zinc fingers"/>
    <property type="match status" value="3"/>
</dbReference>
<reference evidence="15" key="3">
    <citation type="submission" date="2025-09" db="UniProtKB">
        <authorList>
            <consortium name="Ensembl"/>
        </authorList>
    </citation>
    <scope>IDENTIFICATION</scope>
</reference>
<dbReference type="SMART" id="SM00355">
    <property type="entry name" value="ZnF_C2H2"/>
    <property type="match status" value="6"/>
</dbReference>